<dbReference type="EMBL" id="LT991977">
    <property type="protein sequence ID" value="SPK76009.1"/>
    <property type="molecule type" value="Genomic_DNA"/>
</dbReference>
<organism evidence="1 2">
    <name type="scientific">Cupriavidus taiwanensis</name>
    <dbReference type="NCBI Taxonomy" id="164546"/>
    <lineage>
        <taxon>Bacteria</taxon>
        <taxon>Pseudomonadati</taxon>
        <taxon>Pseudomonadota</taxon>
        <taxon>Betaproteobacteria</taxon>
        <taxon>Burkholderiales</taxon>
        <taxon>Burkholderiaceae</taxon>
        <taxon>Cupriavidus</taxon>
    </lineage>
</organism>
<gene>
    <name evidence="1" type="ORF">CT19425_MP70169</name>
</gene>
<keyword evidence="1" id="KW-0614">Plasmid</keyword>
<protein>
    <submittedName>
        <fullName evidence="1">Uncharacterized protein</fullName>
    </submittedName>
</protein>
<dbReference type="AlphaFoldDB" id="A0A375IQX4"/>
<name>A0A375IQX4_9BURK</name>
<geneLocation type="plasmid" evidence="1">
    <name>II</name>
</geneLocation>
<accession>A0A375IQX4</accession>
<proteinExistence type="predicted"/>
<sequence>MAWRHPCVSLKHFAKMREVTKTASECYIADHSMSLTCLGKHVDAAIQSRRQKKFAKGGLLIGEKTTHIPLSNSQLSCYGRSA</sequence>
<evidence type="ECO:0000313" key="2">
    <source>
        <dbReference type="Proteomes" id="UP000255505"/>
    </source>
</evidence>
<dbReference type="Proteomes" id="UP000255505">
    <property type="component" value="Plasmid II"/>
</dbReference>
<reference evidence="1 2" key="1">
    <citation type="submission" date="2018-01" db="EMBL/GenBank/DDBJ databases">
        <authorList>
            <person name="Gaut B.S."/>
            <person name="Morton B.R."/>
            <person name="Clegg M.T."/>
            <person name="Duvall M.R."/>
        </authorList>
    </citation>
    <scope>NUCLEOTIDE SEQUENCE [LARGE SCALE GENOMIC DNA]</scope>
    <source>
        <strain evidence="1">Cupriavidus taiwanensis LMG 19425</strain>
        <plasmid evidence="2">Plasmid ii</plasmid>
    </source>
</reference>
<evidence type="ECO:0000313" key="1">
    <source>
        <dbReference type="EMBL" id="SPK76009.1"/>
    </source>
</evidence>